<evidence type="ECO:0000313" key="3">
    <source>
        <dbReference type="Proteomes" id="UP001321520"/>
    </source>
</evidence>
<evidence type="ECO:0000256" key="1">
    <source>
        <dbReference type="SAM" id="SignalP"/>
    </source>
</evidence>
<gene>
    <name evidence="2" type="ORF">M8T91_10510</name>
</gene>
<name>A0ABY9E893_9GAMM</name>
<evidence type="ECO:0000313" key="2">
    <source>
        <dbReference type="EMBL" id="WKD48367.1"/>
    </source>
</evidence>
<evidence type="ECO:0008006" key="4">
    <source>
        <dbReference type="Google" id="ProtNLM"/>
    </source>
</evidence>
<reference evidence="2 3" key="1">
    <citation type="submission" date="2022-05" db="EMBL/GenBank/DDBJ databases">
        <title>Microbulbifer sp. nov., isolated from sponge.</title>
        <authorList>
            <person name="Gao L."/>
        </authorList>
    </citation>
    <scope>NUCLEOTIDE SEQUENCE [LARGE SCALE GENOMIC DNA]</scope>
    <source>
        <strain evidence="2 3">MI-G</strain>
    </source>
</reference>
<proteinExistence type="predicted"/>
<feature type="signal peptide" evidence="1">
    <location>
        <begin position="1"/>
        <end position="21"/>
    </location>
</feature>
<dbReference type="RefSeq" id="WP_301414113.1">
    <property type="nucleotide sequence ID" value="NZ_CP098023.1"/>
</dbReference>
<feature type="chain" id="PRO_5047038214" description="DUF3313 domain-containing protein" evidence="1">
    <location>
        <begin position="22"/>
        <end position="247"/>
    </location>
</feature>
<accession>A0ABY9E893</accession>
<keyword evidence="1" id="KW-0732">Signal</keyword>
<dbReference type="Proteomes" id="UP001321520">
    <property type="component" value="Chromosome"/>
</dbReference>
<sequence>MNRIILMVLMAVSIVVTQGCATYTTPASGVNISSLTDVDIAALMKAEPASGFPARIAVARVQASGYISRTNSGYGSGLYSVVTTRDIEDESDFEKLSSLAMVGGVAPLSRLLLPSELDSIRDLRLSAARLKTDLILIYSIDTAFHVEGTPLGPLSAITLGFLPNKKAFVSSTTSGALIDVRTGFVYGVAEATEREEQRTTIWNSSDAIDEARMDAEKASFKSFIGEFENLWKSTLAQYAAKKSKDAK</sequence>
<dbReference type="PROSITE" id="PS51257">
    <property type="entry name" value="PROKAR_LIPOPROTEIN"/>
    <property type="match status" value="1"/>
</dbReference>
<protein>
    <recommendedName>
        <fullName evidence="4">DUF3313 domain-containing protein</fullName>
    </recommendedName>
</protein>
<organism evidence="2 3">
    <name type="scientific">Microbulbifer spongiae</name>
    <dbReference type="NCBI Taxonomy" id="2944933"/>
    <lineage>
        <taxon>Bacteria</taxon>
        <taxon>Pseudomonadati</taxon>
        <taxon>Pseudomonadota</taxon>
        <taxon>Gammaproteobacteria</taxon>
        <taxon>Cellvibrionales</taxon>
        <taxon>Microbulbiferaceae</taxon>
        <taxon>Microbulbifer</taxon>
    </lineage>
</organism>
<keyword evidence="3" id="KW-1185">Reference proteome</keyword>
<dbReference type="EMBL" id="CP098023">
    <property type="protein sequence ID" value="WKD48367.1"/>
    <property type="molecule type" value="Genomic_DNA"/>
</dbReference>